<feature type="chain" id="PRO_5015085059" evidence="7">
    <location>
        <begin position="17"/>
        <end position="409"/>
    </location>
</feature>
<feature type="signal peptide" evidence="7">
    <location>
        <begin position="1"/>
        <end position="16"/>
    </location>
</feature>
<dbReference type="InterPro" id="IPR000537">
    <property type="entry name" value="UbiA_prenyltransferase"/>
</dbReference>
<dbReference type="CDD" id="cd13962">
    <property type="entry name" value="PT_UbiA_UBIAD1"/>
    <property type="match status" value="1"/>
</dbReference>
<keyword evidence="3 6" id="KW-0812">Transmembrane</keyword>
<feature type="transmembrane region" description="Helical" evidence="6">
    <location>
        <begin position="313"/>
        <end position="332"/>
    </location>
</feature>
<name>A0A2P2LI60_RHIMU</name>
<feature type="transmembrane region" description="Helical" evidence="6">
    <location>
        <begin position="203"/>
        <end position="223"/>
    </location>
</feature>
<comment type="subcellular location">
    <subcellularLocation>
        <location evidence="1">Membrane</location>
        <topology evidence="1">Multi-pass membrane protein</topology>
    </subcellularLocation>
</comment>
<evidence type="ECO:0000256" key="1">
    <source>
        <dbReference type="ARBA" id="ARBA00004141"/>
    </source>
</evidence>
<protein>
    <submittedName>
        <fullName evidence="8">Uncharacterized protein</fullName>
    </submittedName>
</protein>
<dbReference type="GO" id="GO:0004659">
    <property type="term" value="F:prenyltransferase activity"/>
    <property type="evidence" value="ECO:0007669"/>
    <property type="project" value="InterPro"/>
</dbReference>
<dbReference type="GO" id="GO:0016020">
    <property type="term" value="C:membrane"/>
    <property type="evidence" value="ECO:0007669"/>
    <property type="project" value="UniProtKB-SubCell"/>
</dbReference>
<accession>A0A2P2LI60</accession>
<feature type="transmembrane region" description="Helical" evidence="6">
    <location>
        <begin position="108"/>
        <end position="126"/>
    </location>
</feature>
<keyword evidence="4 6" id="KW-1133">Transmembrane helix</keyword>
<reference evidence="8" key="1">
    <citation type="submission" date="2018-02" db="EMBL/GenBank/DDBJ databases">
        <title>Rhizophora mucronata_Transcriptome.</title>
        <authorList>
            <person name="Meera S.P."/>
            <person name="Sreeshan A."/>
            <person name="Augustine A."/>
        </authorList>
    </citation>
    <scope>NUCLEOTIDE SEQUENCE</scope>
    <source>
        <tissue evidence="8">Leaf</tissue>
    </source>
</reference>
<dbReference type="EMBL" id="GGEC01037168">
    <property type="protein sequence ID" value="MBX17652.1"/>
    <property type="molecule type" value="Transcribed_RNA"/>
</dbReference>
<dbReference type="GO" id="GO:0042372">
    <property type="term" value="P:phylloquinone biosynthetic process"/>
    <property type="evidence" value="ECO:0007669"/>
    <property type="project" value="InterPro"/>
</dbReference>
<evidence type="ECO:0000313" key="8">
    <source>
        <dbReference type="EMBL" id="MBX17651.1"/>
    </source>
</evidence>
<dbReference type="InterPro" id="IPR011937">
    <property type="entry name" value="DHNA_phytyltransferase_MenA"/>
</dbReference>
<dbReference type="AlphaFoldDB" id="A0A2P2LI60"/>
<keyword evidence="5 6" id="KW-0472">Membrane</keyword>
<dbReference type="EMBL" id="GGEC01037170">
    <property type="protein sequence ID" value="MBX17654.1"/>
    <property type="molecule type" value="Transcribed_RNA"/>
</dbReference>
<dbReference type="EMBL" id="GGEC01037167">
    <property type="protein sequence ID" value="MBX17651.1"/>
    <property type="molecule type" value="Transcribed_RNA"/>
</dbReference>
<evidence type="ECO:0000256" key="6">
    <source>
        <dbReference type="SAM" id="Phobius"/>
    </source>
</evidence>
<keyword evidence="7" id="KW-0732">Signal</keyword>
<proteinExistence type="inferred from homology"/>
<keyword evidence="2" id="KW-0808">Transferase</keyword>
<dbReference type="EMBL" id="GGEC01037171">
    <property type="protein sequence ID" value="MBX17655.1"/>
    <property type="molecule type" value="Transcribed_RNA"/>
</dbReference>
<evidence type="ECO:0000256" key="4">
    <source>
        <dbReference type="ARBA" id="ARBA00022989"/>
    </source>
</evidence>
<dbReference type="InterPro" id="IPR026046">
    <property type="entry name" value="UBIAD1"/>
</dbReference>
<feature type="transmembrane region" description="Helical" evidence="6">
    <location>
        <begin position="267"/>
        <end position="292"/>
    </location>
</feature>
<evidence type="ECO:0000256" key="3">
    <source>
        <dbReference type="ARBA" id="ARBA00022692"/>
    </source>
</evidence>
<dbReference type="NCBIfam" id="TIGR02235">
    <property type="entry name" value="menA_cyano-plnt"/>
    <property type="match status" value="1"/>
</dbReference>
<evidence type="ECO:0000256" key="7">
    <source>
        <dbReference type="SAM" id="SignalP"/>
    </source>
</evidence>
<feature type="transmembrane region" description="Helical" evidence="6">
    <location>
        <begin position="378"/>
        <end position="398"/>
    </location>
</feature>
<dbReference type="PANTHER" id="PTHR13929">
    <property type="entry name" value="1,4-DIHYDROXY-2-NAPHTHOATE OCTAPRENYLTRANSFERASE"/>
    <property type="match status" value="1"/>
</dbReference>
<feature type="transmembrane region" description="Helical" evidence="6">
    <location>
        <begin position="338"/>
        <end position="357"/>
    </location>
</feature>
<sequence>MPIMAAAFCNFGLVLGGLKKVDKDYAKQCYAKRSDHRVPSYVVKRSSQFCYSAQKFTHWTYGRELNFLKQSQRRQASESRAENLYDTHGEEKKEQVTKATLIWRAIKLPIYSVALVPLTVGAAVAYLQTGLFSAGCYFVLLVSSVFIITWLNLSNDVYDFDTGADKNKQESVVNLAGSRSGTLISAYLSLGLGFMGLTWTSVVAGNARAISLLACAIICGYIYQCPPFRLSYQGLGEPLCFAAFGPFATTAFYLLLGSTSEIFNPPLTGTILSASVLVGFTTSLILFCSHFHQVEEDRAVGKMSPLVRLGTERGSAIVKVSVMALYSLLLAFALSKAVPFTCILFCALTLPMGRLVINYVEENHKNKGKIFMAKYYCVRLHTLFGTALAAGLVVARILRQRHLPRVMFS</sequence>
<evidence type="ECO:0000256" key="5">
    <source>
        <dbReference type="ARBA" id="ARBA00023136"/>
    </source>
</evidence>
<dbReference type="HAMAP" id="MF_01938">
    <property type="entry name" value="MenA_2"/>
    <property type="match status" value="1"/>
</dbReference>
<feature type="transmembrane region" description="Helical" evidence="6">
    <location>
        <begin position="172"/>
        <end position="197"/>
    </location>
</feature>
<organism evidence="8">
    <name type="scientific">Rhizophora mucronata</name>
    <name type="common">Asiatic mangrove</name>
    <dbReference type="NCBI Taxonomy" id="61149"/>
    <lineage>
        <taxon>Eukaryota</taxon>
        <taxon>Viridiplantae</taxon>
        <taxon>Streptophyta</taxon>
        <taxon>Embryophyta</taxon>
        <taxon>Tracheophyta</taxon>
        <taxon>Spermatophyta</taxon>
        <taxon>Magnoliopsida</taxon>
        <taxon>eudicotyledons</taxon>
        <taxon>Gunneridae</taxon>
        <taxon>Pentapetalae</taxon>
        <taxon>rosids</taxon>
        <taxon>fabids</taxon>
        <taxon>Malpighiales</taxon>
        <taxon>Rhizophoraceae</taxon>
        <taxon>Rhizophora</taxon>
    </lineage>
</organism>
<feature type="transmembrane region" description="Helical" evidence="6">
    <location>
        <begin position="132"/>
        <end position="151"/>
    </location>
</feature>
<feature type="transmembrane region" description="Helical" evidence="6">
    <location>
        <begin position="235"/>
        <end position="255"/>
    </location>
</feature>
<dbReference type="PANTHER" id="PTHR13929:SF0">
    <property type="entry name" value="UBIA PRENYLTRANSFERASE DOMAIN-CONTAINING PROTEIN 1"/>
    <property type="match status" value="1"/>
</dbReference>
<evidence type="ECO:0000256" key="2">
    <source>
        <dbReference type="ARBA" id="ARBA00022679"/>
    </source>
</evidence>
<dbReference type="Pfam" id="PF01040">
    <property type="entry name" value="UbiA"/>
    <property type="match status" value="1"/>
</dbReference>